<proteinExistence type="predicted"/>
<dbReference type="Proteomes" id="UP001207736">
    <property type="component" value="Unassembled WGS sequence"/>
</dbReference>
<sequence>MELVSPKKVIIQGLGNGKGDDKSKKAQLLIVKVEGKDSAKPYEKVTYKVTKYNQEKVSENDKKRIQWAIKIDDKQEVLKEKGEKLVLTIKEEWAGKEIIVMPFLVKPDEKKVSKKVKVIVKMAIIFVNGYWNTGKTAGKAVKKISEKLGKNIEEIIQENAGDKFGKEYWENGFRDKTFKYFKRRVKESYNFEIADDKYIEPIYIDGADVWSSTGKLRFDKGVKETLSVQFKKDLLDKSILDAEGKKLSPIYIVSHSMGGAHAEGIVQGLLKQGIEVDRVLHFSPADNKDFKITLPNKTYQINILPDIVLMYKNFDDVMGTLPEKIWNDIRDIFSEKEKLEKNAYQIKGLKNEHFKLKISNETTMANHYYTKSIEVWELVEFLKE</sequence>
<organism evidence="1 2">
    <name type="scientific">Capnocytophaga catalasegens</name>
    <dbReference type="NCBI Taxonomy" id="1004260"/>
    <lineage>
        <taxon>Bacteria</taxon>
        <taxon>Pseudomonadati</taxon>
        <taxon>Bacteroidota</taxon>
        <taxon>Flavobacteriia</taxon>
        <taxon>Flavobacteriales</taxon>
        <taxon>Flavobacteriaceae</taxon>
        <taxon>Capnocytophaga</taxon>
    </lineage>
</organism>
<gene>
    <name evidence="1" type="ORF">RCZ15_24320</name>
</gene>
<dbReference type="EMBL" id="BQKA01000057">
    <property type="protein sequence ID" value="GJM51459.1"/>
    <property type="molecule type" value="Genomic_DNA"/>
</dbReference>
<evidence type="ECO:0000313" key="1">
    <source>
        <dbReference type="EMBL" id="GJM51459.1"/>
    </source>
</evidence>
<evidence type="ECO:0008006" key="3">
    <source>
        <dbReference type="Google" id="ProtNLM"/>
    </source>
</evidence>
<reference evidence="1" key="1">
    <citation type="submission" date="2021-11" db="EMBL/GenBank/DDBJ databases">
        <title>Draft genome sequence of Capnocytophaga sp. strain KC07075 isolated from cat oral cavity.</title>
        <authorList>
            <person name="Suzuki M."/>
            <person name="Imaoka K."/>
            <person name="Kimura M."/>
            <person name="Morikawa S."/>
            <person name="Maeda K."/>
        </authorList>
    </citation>
    <scope>NUCLEOTIDE SEQUENCE</scope>
    <source>
        <strain evidence="1">KC07075</strain>
    </source>
</reference>
<dbReference type="AlphaFoldDB" id="A0AAV5AXX5"/>
<dbReference type="RefSeq" id="WP_264857525.1">
    <property type="nucleotide sequence ID" value="NZ_BQKA01000057.1"/>
</dbReference>
<comment type="caution">
    <text evidence="1">The sequence shown here is derived from an EMBL/GenBank/DDBJ whole genome shotgun (WGS) entry which is preliminary data.</text>
</comment>
<protein>
    <recommendedName>
        <fullName evidence="3">Alpha/beta hydrolase</fullName>
    </recommendedName>
</protein>
<evidence type="ECO:0000313" key="2">
    <source>
        <dbReference type="Proteomes" id="UP001207736"/>
    </source>
</evidence>
<name>A0AAV5AXX5_9FLAO</name>
<accession>A0AAV5AXX5</accession>